<evidence type="ECO:0000313" key="12">
    <source>
        <dbReference type="EMBL" id="MQU42110.1"/>
    </source>
</evidence>
<dbReference type="GO" id="GO:0009055">
    <property type="term" value="F:electron transfer activity"/>
    <property type="evidence" value="ECO:0007669"/>
    <property type="project" value="InterPro"/>
</dbReference>
<dbReference type="Proteomes" id="UP000470186">
    <property type="component" value="Unassembled WGS sequence"/>
</dbReference>
<comment type="caution">
    <text evidence="9">The sequence shown here is derived from an EMBL/GenBank/DDBJ whole genome shotgun (WGS) entry which is preliminary data.</text>
</comment>
<evidence type="ECO:0000256" key="7">
    <source>
        <dbReference type="PIRSR" id="PIRSR000027-2"/>
    </source>
</evidence>
<dbReference type="GO" id="GO:0005506">
    <property type="term" value="F:iron ion binding"/>
    <property type="evidence" value="ECO:0007669"/>
    <property type="project" value="InterPro"/>
</dbReference>
<keyword evidence="8" id="KW-0732">Signal</keyword>
<dbReference type="STRING" id="1608996.TU84_16660"/>
<proteinExistence type="predicted"/>
<accession>A0A0J6I936</accession>
<dbReference type="PIRSF" id="PIRSF000027">
    <property type="entry name" value="Cytc_c_prime"/>
    <property type="match status" value="1"/>
</dbReference>
<dbReference type="InterPro" id="IPR012127">
    <property type="entry name" value="Cyt_c_prime"/>
</dbReference>
<dbReference type="Pfam" id="PF01322">
    <property type="entry name" value="Cytochrom_C_2"/>
    <property type="match status" value="1"/>
</dbReference>
<evidence type="ECO:0000313" key="9">
    <source>
        <dbReference type="EMBL" id="MQT74721.1"/>
    </source>
</evidence>
<dbReference type="GO" id="GO:0042597">
    <property type="term" value="C:periplasmic space"/>
    <property type="evidence" value="ECO:0007669"/>
    <property type="project" value="InterPro"/>
</dbReference>
<accession>A0A0J6JKL4</accession>
<keyword evidence="5 6" id="KW-0408">Iron</keyword>
<dbReference type="Gene3D" id="1.20.120.10">
    <property type="entry name" value="Cytochrome c/b562"/>
    <property type="match status" value="1"/>
</dbReference>
<dbReference type="SUPFAM" id="SSF47175">
    <property type="entry name" value="Cytochromes"/>
    <property type="match status" value="1"/>
</dbReference>
<evidence type="ECO:0000313" key="14">
    <source>
        <dbReference type="Proteomes" id="UP000466863"/>
    </source>
</evidence>
<dbReference type="GO" id="GO:0022900">
    <property type="term" value="P:electron transport chain"/>
    <property type="evidence" value="ECO:0007669"/>
    <property type="project" value="InterPro"/>
</dbReference>
<comment type="PTM">
    <text evidence="7">Binds 1 heme group per subunit.</text>
</comment>
<protein>
    <submittedName>
        <fullName evidence="9">Cytochrome c</fullName>
    </submittedName>
</protein>
<evidence type="ECO:0000256" key="5">
    <source>
        <dbReference type="ARBA" id="ARBA00023004"/>
    </source>
</evidence>
<gene>
    <name evidence="10" type="ORF">GHO27_23565</name>
    <name evidence="12" type="ORF">GHO28_06230</name>
    <name evidence="11" type="ORF">GHO30_09030</name>
    <name evidence="9" type="ORF">GHO37_10440</name>
</gene>
<evidence type="ECO:0000256" key="6">
    <source>
        <dbReference type="PIRSR" id="PIRSR000027-1"/>
    </source>
</evidence>
<feature type="binding site" description="covalent" evidence="7">
    <location>
        <position position="139"/>
    </location>
    <ligand>
        <name>heme c</name>
        <dbReference type="ChEBI" id="CHEBI:61717"/>
    </ligand>
</feature>
<evidence type="ECO:0000256" key="8">
    <source>
        <dbReference type="SAM" id="SignalP"/>
    </source>
</evidence>
<feature type="binding site" description="axial binding residue" evidence="6">
    <location>
        <position position="143"/>
    </location>
    <ligand>
        <name>heme c</name>
        <dbReference type="ChEBI" id="CHEBI:61717"/>
    </ligand>
    <ligandPart>
        <name>Fe</name>
        <dbReference type="ChEBI" id="CHEBI:18248"/>
    </ligandPart>
</feature>
<evidence type="ECO:0000313" key="13">
    <source>
        <dbReference type="Proteomes" id="UP000447574"/>
    </source>
</evidence>
<dbReference type="PROSITE" id="PS51257">
    <property type="entry name" value="PROKAR_LIPOPROTEIN"/>
    <property type="match status" value="1"/>
</dbReference>
<dbReference type="PROSITE" id="PS51009">
    <property type="entry name" value="CYTCII"/>
    <property type="match status" value="1"/>
</dbReference>
<dbReference type="InterPro" id="IPR010980">
    <property type="entry name" value="Cyt_c/b562"/>
</dbReference>
<dbReference type="InterPro" id="IPR002321">
    <property type="entry name" value="Cyt_c_II"/>
</dbReference>
<sequence length="149" mass="16242">MTFKQCCIVLLACLTLSACGGIDPDSPLGQRKAIFKQMLSTSEELSGMLKGRVPFNGPRFAEAAMQLDALAYQPWAHFPQVKDSDKTSATDAVWQQQARFEALARELEAATGALVIASQQQPYSASHLTPAVQKVQDTCSACHKAFRNH</sequence>
<dbReference type="GeneID" id="97251979"/>
<feature type="signal peptide" evidence="8">
    <location>
        <begin position="1"/>
        <end position="20"/>
    </location>
</feature>
<dbReference type="Proteomes" id="UP000447574">
    <property type="component" value="Unassembled WGS sequence"/>
</dbReference>
<dbReference type="EMBL" id="WIVV01000018">
    <property type="protein sequence ID" value="MQU42110.1"/>
    <property type="molecule type" value="Genomic_DNA"/>
</dbReference>
<evidence type="ECO:0000313" key="10">
    <source>
        <dbReference type="EMBL" id="MQU08643.1"/>
    </source>
</evidence>
<evidence type="ECO:0000256" key="2">
    <source>
        <dbReference type="ARBA" id="ARBA00022617"/>
    </source>
</evidence>
<evidence type="ECO:0000313" key="11">
    <source>
        <dbReference type="EMBL" id="MQU31544.1"/>
    </source>
</evidence>
<keyword evidence="15" id="KW-1185">Reference proteome</keyword>
<keyword evidence="1" id="KW-0813">Transport</keyword>
<dbReference type="GO" id="GO:0020037">
    <property type="term" value="F:heme binding"/>
    <property type="evidence" value="ECO:0007669"/>
    <property type="project" value="InterPro"/>
</dbReference>
<keyword evidence="4" id="KW-0249">Electron transport</keyword>
<dbReference type="EMBL" id="WIVX01000032">
    <property type="protein sequence ID" value="MQU31544.1"/>
    <property type="molecule type" value="Genomic_DNA"/>
</dbReference>
<organism evidence="9 13">
    <name type="scientific">Pseudomonas helleri</name>
    <dbReference type="NCBI Taxonomy" id="1608996"/>
    <lineage>
        <taxon>Bacteria</taxon>
        <taxon>Pseudomonadati</taxon>
        <taxon>Pseudomonadota</taxon>
        <taxon>Gammaproteobacteria</taxon>
        <taxon>Pseudomonadales</taxon>
        <taxon>Pseudomonadaceae</taxon>
        <taxon>Pseudomonas</taxon>
    </lineage>
</organism>
<evidence type="ECO:0000256" key="4">
    <source>
        <dbReference type="ARBA" id="ARBA00022982"/>
    </source>
</evidence>
<dbReference type="EMBL" id="WIVU01000069">
    <property type="protein sequence ID" value="MQU08643.1"/>
    <property type="molecule type" value="Genomic_DNA"/>
</dbReference>
<evidence type="ECO:0000313" key="15">
    <source>
        <dbReference type="Proteomes" id="UP000470186"/>
    </source>
</evidence>
<dbReference type="EMBL" id="WIWF01000031">
    <property type="protein sequence ID" value="MQT74721.1"/>
    <property type="molecule type" value="Genomic_DNA"/>
</dbReference>
<dbReference type="Proteomes" id="UP000466863">
    <property type="component" value="Unassembled WGS sequence"/>
</dbReference>
<name>A0A0J6JKL4_9PSED</name>
<keyword evidence="2 7" id="KW-0349">Heme</keyword>
<dbReference type="Proteomes" id="UP000478064">
    <property type="component" value="Unassembled WGS sequence"/>
</dbReference>
<feature type="binding site" description="covalent" evidence="7">
    <location>
        <position position="142"/>
    </location>
    <ligand>
        <name>heme c</name>
        <dbReference type="ChEBI" id="CHEBI:61717"/>
    </ligand>
</feature>
<dbReference type="AlphaFoldDB" id="A0A0J6JKL4"/>
<evidence type="ECO:0000256" key="1">
    <source>
        <dbReference type="ARBA" id="ARBA00022448"/>
    </source>
</evidence>
<reference evidence="13 14" key="1">
    <citation type="submission" date="2019-10" db="EMBL/GenBank/DDBJ databases">
        <title>Evaluation of single-gene subtyping targets for Pseudomonas.</title>
        <authorList>
            <person name="Reichler S.J."/>
            <person name="Orsi R.H."/>
            <person name="Wiedmann M."/>
            <person name="Martin N.H."/>
            <person name="Murphy S.I."/>
        </authorList>
    </citation>
    <scope>NUCLEOTIDE SEQUENCE [LARGE SCALE GENOMIC DNA]</scope>
    <source>
        <strain evidence="10 16">FSL R10-1637</strain>
        <strain evidence="12 14">FSL R10-1876</strain>
        <strain evidence="11 15">FSL R10-2107</strain>
        <strain evidence="9 13">FSL R10-2932</strain>
    </source>
</reference>
<keyword evidence="3 6" id="KW-0479">Metal-binding</keyword>
<evidence type="ECO:0000313" key="16">
    <source>
        <dbReference type="Proteomes" id="UP000478064"/>
    </source>
</evidence>
<feature type="chain" id="PRO_5044544125" evidence="8">
    <location>
        <begin position="21"/>
        <end position="149"/>
    </location>
</feature>
<evidence type="ECO:0000256" key="3">
    <source>
        <dbReference type="ARBA" id="ARBA00022723"/>
    </source>
</evidence>
<dbReference type="RefSeq" id="WP_048370870.1">
    <property type="nucleotide sequence ID" value="NZ_CAUQEU010000038.1"/>
</dbReference>
<dbReference type="OrthoDB" id="5520910at2"/>